<accession>R4PK97</accession>
<dbReference type="PATRIC" id="fig|1332188.3.peg.246"/>
<gene>
    <name evidence="9" type="ORF">L336_0249</name>
</gene>
<evidence type="ECO:0000256" key="3">
    <source>
        <dbReference type="ARBA" id="ARBA00022475"/>
    </source>
</evidence>
<evidence type="ECO:0000256" key="1">
    <source>
        <dbReference type="ARBA" id="ARBA00004651"/>
    </source>
</evidence>
<feature type="transmembrane region" description="Helical" evidence="7">
    <location>
        <begin position="52"/>
        <end position="76"/>
    </location>
</feature>
<dbReference type="HOGENOM" id="CLU_044208_6_0_0"/>
<feature type="domain" description="VTT" evidence="8">
    <location>
        <begin position="32"/>
        <end position="159"/>
    </location>
</feature>
<keyword evidence="3 7" id="KW-1003">Cell membrane</keyword>
<protein>
    <recommendedName>
        <fullName evidence="8">VTT domain-containing protein</fullName>
    </recommendedName>
</protein>
<dbReference type="EMBL" id="CP005957">
    <property type="protein sequence ID" value="AGL61958.1"/>
    <property type="molecule type" value="Genomic_DNA"/>
</dbReference>
<dbReference type="PANTHER" id="PTHR30353">
    <property type="entry name" value="INNER MEMBRANE PROTEIN DEDA-RELATED"/>
    <property type="match status" value="1"/>
</dbReference>
<dbReference type="Pfam" id="PF09335">
    <property type="entry name" value="VTT_dom"/>
    <property type="match status" value="1"/>
</dbReference>
<reference evidence="9 10" key="1">
    <citation type="journal article" date="2013" name="Nat. Biotechnol.">
        <title>Genome sequences of rare, uncultured bacteria obtained by differential coverage binning of multiple metagenomes.</title>
        <authorList>
            <person name="Albertsen M."/>
            <person name="Hugenholtz P."/>
            <person name="Skarshewski A."/>
            <person name="Nielsen K.L."/>
            <person name="Tyson G.W."/>
            <person name="Nielsen P.H."/>
        </authorList>
    </citation>
    <scope>NUCLEOTIDE SEQUENCE [LARGE SCALE GENOMIC DNA]</scope>
    <source>
        <strain evidence="9">TM71</strain>
    </source>
</reference>
<dbReference type="Proteomes" id="UP000013893">
    <property type="component" value="Chromosome"/>
</dbReference>
<dbReference type="KEGG" id="saal:L336_0249"/>
<keyword evidence="4 7" id="KW-0812">Transmembrane</keyword>
<sequence>MEGFINLITGFGVFAILFVIYAESGLLIGFLFPGDSLLFMSGFLVQQQTLNINIHLFVFLLFLAAALGESTGYLFGKKVGRKLFERPNTRFFRRENLVRTEQFYEKHGPIAIVLACFVPIVRTFVPIVAGVSKMSYRQFLPYNILGAALWTVSFTYLGYFAGDLLKKMGVNVEIAALIIIFLSISPMLYHAFKSPERRKGLVEGTKREIRILLQRNSKS</sequence>
<evidence type="ECO:0000256" key="2">
    <source>
        <dbReference type="ARBA" id="ARBA00010792"/>
    </source>
</evidence>
<dbReference type="InterPro" id="IPR032816">
    <property type="entry name" value="VTT_dom"/>
</dbReference>
<dbReference type="RefSeq" id="WP_015641408.1">
    <property type="nucleotide sequence ID" value="NC_021219.1"/>
</dbReference>
<dbReference type="PANTHER" id="PTHR30353:SF0">
    <property type="entry name" value="TRANSMEMBRANE PROTEIN"/>
    <property type="match status" value="1"/>
</dbReference>
<keyword evidence="5 7" id="KW-1133">Transmembrane helix</keyword>
<organism evidence="9 10">
    <name type="scientific">Candidatus Saccharimonas aalborgensis</name>
    <dbReference type="NCBI Taxonomy" id="1332188"/>
    <lineage>
        <taxon>Bacteria</taxon>
        <taxon>Candidatus Saccharimonadota</taxon>
        <taxon>Candidatus Saccharimonadia</taxon>
        <taxon>Candidatus Saccharimonadales</taxon>
        <taxon>Candidatus Saccharimonadaceae</taxon>
        <taxon>Candidatus Saccharimonas</taxon>
    </lineage>
</organism>
<dbReference type="OrthoDB" id="9813426at2"/>
<evidence type="ECO:0000256" key="5">
    <source>
        <dbReference type="ARBA" id="ARBA00022989"/>
    </source>
</evidence>
<evidence type="ECO:0000313" key="9">
    <source>
        <dbReference type="EMBL" id="AGL61958.1"/>
    </source>
</evidence>
<dbReference type="InterPro" id="IPR032818">
    <property type="entry name" value="DedA-like"/>
</dbReference>
<evidence type="ECO:0000259" key="8">
    <source>
        <dbReference type="Pfam" id="PF09335"/>
    </source>
</evidence>
<dbReference type="AlphaFoldDB" id="R4PK97"/>
<comment type="similarity">
    <text evidence="2 7">Belongs to the DedA family.</text>
</comment>
<keyword evidence="6 7" id="KW-0472">Membrane</keyword>
<name>R4PK97_9BACT</name>
<evidence type="ECO:0000256" key="6">
    <source>
        <dbReference type="ARBA" id="ARBA00023136"/>
    </source>
</evidence>
<proteinExistence type="inferred from homology"/>
<evidence type="ECO:0000256" key="7">
    <source>
        <dbReference type="RuleBase" id="RU367016"/>
    </source>
</evidence>
<keyword evidence="10" id="KW-1185">Reference proteome</keyword>
<evidence type="ECO:0000313" key="10">
    <source>
        <dbReference type="Proteomes" id="UP000013893"/>
    </source>
</evidence>
<feature type="transmembrane region" description="Helical" evidence="7">
    <location>
        <begin position="174"/>
        <end position="192"/>
    </location>
</feature>
<feature type="transmembrane region" description="Helical" evidence="7">
    <location>
        <begin position="7"/>
        <end position="32"/>
    </location>
</feature>
<comment type="subcellular location">
    <subcellularLocation>
        <location evidence="1 7">Cell membrane</location>
        <topology evidence="1 7">Multi-pass membrane protein</topology>
    </subcellularLocation>
</comment>
<evidence type="ECO:0000256" key="4">
    <source>
        <dbReference type="ARBA" id="ARBA00022692"/>
    </source>
</evidence>
<dbReference type="GO" id="GO:0005886">
    <property type="term" value="C:plasma membrane"/>
    <property type="evidence" value="ECO:0007669"/>
    <property type="project" value="UniProtKB-SubCell"/>
</dbReference>
<feature type="transmembrane region" description="Helical" evidence="7">
    <location>
        <begin position="142"/>
        <end position="162"/>
    </location>
</feature>
<dbReference type="STRING" id="1332188.L336_0249"/>